<accession>A0A0G4ELA7</accession>
<dbReference type="Proteomes" id="UP000041254">
    <property type="component" value="Unassembled WGS sequence"/>
</dbReference>
<evidence type="ECO:0000313" key="3">
    <source>
        <dbReference type="Proteomes" id="UP000041254"/>
    </source>
</evidence>
<name>A0A0G4ELA7_VITBC</name>
<sequence length="246" mass="26193">MGPSALRAFRPANAPPDLLYDGGGQLRVDLSPDGEVETGRIEHGRGCSIVTSDVQRADAFPREWYDEHGMLSLDRINNYRWPEEAPLVGHYGILGDGNFSSGQPSQYTYHYPYEPVPPVAPATAPALVPFVPQQQDFGRLIMTDPAPAMVHTRSRMHRPRTATADVLGLPSHHPMAAAGNIPPAVPAAAAATAAAAAGPPPTYPYSPPPAMPYQPAPADPAPPPPPPGSSRGSILLSLRQQRTGQR</sequence>
<keyword evidence="3" id="KW-1185">Reference proteome</keyword>
<proteinExistence type="predicted"/>
<evidence type="ECO:0000256" key="1">
    <source>
        <dbReference type="SAM" id="MobiDB-lite"/>
    </source>
</evidence>
<feature type="region of interest" description="Disordered" evidence="1">
    <location>
        <begin position="193"/>
        <end position="246"/>
    </location>
</feature>
<feature type="compositionally biased region" description="Pro residues" evidence="1">
    <location>
        <begin position="198"/>
        <end position="228"/>
    </location>
</feature>
<reference evidence="2 3" key="1">
    <citation type="submission" date="2014-11" db="EMBL/GenBank/DDBJ databases">
        <authorList>
            <person name="Zhu J."/>
            <person name="Qi W."/>
            <person name="Song R."/>
        </authorList>
    </citation>
    <scope>NUCLEOTIDE SEQUENCE [LARGE SCALE GENOMIC DNA]</scope>
</reference>
<dbReference type="EMBL" id="CDMY01000265">
    <property type="protein sequence ID" value="CEL98197.1"/>
    <property type="molecule type" value="Genomic_DNA"/>
</dbReference>
<protein>
    <submittedName>
        <fullName evidence="2">Uncharacterized protein</fullName>
    </submittedName>
</protein>
<organism evidence="2 3">
    <name type="scientific">Vitrella brassicaformis (strain CCMP3155)</name>
    <dbReference type="NCBI Taxonomy" id="1169540"/>
    <lineage>
        <taxon>Eukaryota</taxon>
        <taxon>Sar</taxon>
        <taxon>Alveolata</taxon>
        <taxon>Colpodellida</taxon>
        <taxon>Vitrellaceae</taxon>
        <taxon>Vitrella</taxon>
    </lineage>
</organism>
<evidence type="ECO:0000313" key="2">
    <source>
        <dbReference type="EMBL" id="CEL98197.1"/>
    </source>
</evidence>
<dbReference type="InParanoid" id="A0A0G4ELA7"/>
<dbReference type="AlphaFoldDB" id="A0A0G4ELA7"/>
<gene>
    <name evidence="2" type="ORF">Vbra_7846</name>
</gene>
<dbReference type="VEuPathDB" id="CryptoDB:Vbra_7846"/>